<proteinExistence type="predicted"/>
<accession>A0A0E9TJ90</accession>
<reference evidence="1" key="1">
    <citation type="submission" date="2014-11" db="EMBL/GenBank/DDBJ databases">
        <authorList>
            <person name="Amaro Gonzalez C."/>
        </authorList>
    </citation>
    <scope>NUCLEOTIDE SEQUENCE</scope>
</reference>
<reference evidence="1" key="2">
    <citation type="journal article" date="2015" name="Fish Shellfish Immunol.">
        <title>Early steps in the European eel (Anguilla anguilla)-Vibrio vulnificus interaction in the gills: Role of the RtxA13 toxin.</title>
        <authorList>
            <person name="Callol A."/>
            <person name="Pajuelo D."/>
            <person name="Ebbesson L."/>
            <person name="Teles M."/>
            <person name="MacKenzie S."/>
            <person name="Amaro C."/>
        </authorList>
    </citation>
    <scope>NUCLEOTIDE SEQUENCE</scope>
</reference>
<sequence length="50" mass="5735">MFIVLGLCKIQCSFVFEVSVIQHIYAALLCPHTYKLSTPFVLQLKLHIMP</sequence>
<evidence type="ECO:0000313" key="1">
    <source>
        <dbReference type="EMBL" id="JAH52960.1"/>
    </source>
</evidence>
<organism evidence="1">
    <name type="scientific">Anguilla anguilla</name>
    <name type="common">European freshwater eel</name>
    <name type="synonym">Muraena anguilla</name>
    <dbReference type="NCBI Taxonomy" id="7936"/>
    <lineage>
        <taxon>Eukaryota</taxon>
        <taxon>Metazoa</taxon>
        <taxon>Chordata</taxon>
        <taxon>Craniata</taxon>
        <taxon>Vertebrata</taxon>
        <taxon>Euteleostomi</taxon>
        <taxon>Actinopterygii</taxon>
        <taxon>Neopterygii</taxon>
        <taxon>Teleostei</taxon>
        <taxon>Anguilliformes</taxon>
        <taxon>Anguillidae</taxon>
        <taxon>Anguilla</taxon>
    </lineage>
</organism>
<protein>
    <submittedName>
        <fullName evidence="1">Uncharacterized protein</fullName>
    </submittedName>
</protein>
<name>A0A0E9TJ90_ANGAN</name>
<dbReference type="EMBL" id="GBXM01055617">
    <property type="protein sequence ID" value="JAH52960.1"/>
    <property type="molecule type" value="Transcribed_RNA"/>
</dbReference>
<dbReference type="AlphaFoldDB" id="A0A0E9TJ90"/>